<dbReference type="OrthoDB" id="6149346at2759"/>
<name>A0A9Q1BJA7_HOLLE</name>
<organism evidence="2 3">
    <name type="scientific">Holothuria leucospilota</name>
    <name type="common">Black long sea cucumber</name>
    <name type="synonym">Mertensiothuria leucospilota</name>
    <dbReference type="NCBI Taxonomy" id="206669"/>
    <lineage>
        <taxon>Eukaryota</taxon>
        <taxon>Metazoa</taxon>
        <taxon>Echinodermata</taxon>
        <taxon>Eleutherozoa</taxon>
        <taxon>Echinozoa</taxon>
        <taxon>Holothuroidea</taxon>
        <taxon>Aspidochirotacea</taxon>
        <taxon>Aspidochirotida</taxon>
        <taxon>Holothuriidae</taxon>
        <taxon>Holothuria</taxon>
    </lineage>
</organism>
<dbReference type="Gene3D" id="3.40.50.300">
    <property type="entry name" value="P-loop containing nucleotide triphosphate hydrolases"/>
    <property type="match status" value="1"/>
</dbReference>
<evidence type="ECO:0000256" key="1">
    <source>
        <dbReference type="SAM" id="Coils"/>
    </source>
</evidence>
<accession>A0A9Q1BJA7</accession>
<keyword evidence="1" id="KW-0175">Coiled coil</keyword>
<dbReference type="EMBL" id="JAIZAY010000016">
    <property type="protein sequence ID" value="KAJ8027656.1"/>
    <property type="molecule type" value="Genomic_DNA"/>
</dbReference>
<dbReference type="AlphaFoldDB" id="A0A9Q1BJA7"/>
<protein>
    <submittedName>
        <fullName evidence="2">Uncharacterized protein</fullName>
    </submittedName>
</protein>
<comment type="caution">
    <text evidence="2">The sequence shown here is derived from an EMBL/GenBank/DDBJ whole genome shotgun (WGS) entry which is preliminary data.</text>
</comment>
<dbReference type="InterPro" id="IPR027417">
    <property type="entry name" value="P-loop_NTPase"/>
</dbReference>
<dbReference type="Proteomes" id="UP001152320">
    <property type="component" value="Chromosome 16"/>
</dbReference>
<proteinExistence type="predicted"/>
<sequence length="687" mass="78877">MEKLNFDDANKRYMSVYFNDLHESAYCCPPVYEYKHPGEPFELDEQGKISSFPKREVGMGTLHRERRGEHAEEYTVETFSMMFKTYGIPSFIIHGYNWKKRYLDVIKKLNNNISKLSKKVFTKEGEIDLLISLPGKCLFVAEVKAVDNQHGGKEIVKIVTKAFSQCAKTAEFLSKMIRFKEPICLIKVVVLPNCTQATVNRLFCTICRAHIISADDLSGISDLNNWFKRITRQYSIQIENSPLKLSGHLDIIGRLLGPASLSSSNTDIESIERTAEQIGKHGGLEKVREMMKWSQMTPQQLYVKWRDPKFLMLFGPPGSGKTLLGLTKAKEILEGSDEPGSVLYILVTSNVIGLANMYKEELRKVQRSNCEFTVKVFNVLPPHKVYLKLLDLINTLKKKHPGRTLHVICDEFPPPEKLDKNLLKGKKEVGYVWLLAEPLYYLPSEQQQKVWRDIHGFEVIFLNWVMRISRKNIEFANAAIQLILKSGKELAIEIPKLKAGHAINGVRPSVYRMKCVCREPRGDYICFECTHIRINWLQIKAYYDLGVDLLNNPDQDHSTWGILPFDLYSVANVDRNFIIYRGCEYKVVIMNLSNLLSLFNVFIGLTRSLGKIIILDCGCSSEKAPVYCEFVNMITENVGIVIVKEITPTEDDLKLMWKPWVRDIGRKVMKASMFRKESNFELVEQIN</sequence>
<keyword evidence="3" id="KW-1185">Reference proteome</keyword>
<feature type="coiled-coil region" evidence="1">
    <location>
        <begin position="99"/>
        <end position="126"/>
    </location>
</feature>
<dbReference type="SUPFAM" id="SSF52540">
    <property type="entry name" value="P-loop containing nucleoside triphosphate hydrolases"/>
    <property type="match status" value="1"/>
</dbReference>
<evidence type="ECO:0000313" key="2">
    <source>
        <dbReference type="EMBL" id="KAJ8027656.1"/>
    </source>
</evidence>
<reference evidence="2" key="1">
    <citation type="submission" date="2021-10" db="EMBL/GenBank/DDBJ databases">
        <title>Tropical sea cucumber genome reveals ecological adaptation and Cuvierian tubules defense mechanism.</title>
        <authorList>
            <person name="Chen T."/>
        </authorList>
    </citation>
    <scope>NUCLEOTIDE SEQUENCE</scope>
    <source>
        <strain evidence="2">Nanhai2018</strain>
        <tissue evidence="2">Muscle</tissue>
    </source>
</reference>
<evidence type="ECO:0000313" key="3">
    <source>
        <dbReference type="Proteomes" id="UP001152320"/>
    </source>
</evidence>
<gene>
    <name evidence="2" type="ORF">HOLleu_32859</name>
</gene>